<dbReference type="OrthoDB" id="656546at2759"/>
<dbReference type="EMBL" id="JABWDY010001224">
    <property type="protein sequence ID" value="KAF5207591.1"/>
    <property type="molecule type" value="Genomic_DNA"/>
</dbReference>
<dbReference type="FunFam" id="1.20.5.110:FF:000034">
    <property type="entry name" value="syntaxin-61 isoform X1"/>
    <property type="match status" value="1"/>
</dbReference>
<dbReference type="InterPro" id="IPR039614">
    <property type="entry name" value="PMI1-like"/>
</dbReference>
<feature type="compositionally biased region" description="Polar residues" evidence="9">
    <location>
        <begin position="515"/>
        <end position="547"/>
    </location>
</feature>
<dbReference type="GO" id="GO:0015031">
    <property type="term" value="P:protein transport"/>
    <property type="evidence" value="ECO:0007669"/>
    <property type="project" value="UniProtKB-KW"/>
</dbReference>
<keyword evidence="6" id="KW-0333">Golgi apparatus</keyword>
<evidence type="ECO:0000256" key="4">
    <source>
        <dbReference type="ARBA" id="ARBA00022927"/>
    </source>
</evidence>
<gene>
    <name evidence="12" type="ORF">FRX31_002820</name>
</gene>
<dbReference type="GO" id="GO:0048193">
    <property type="term" value="P:Golgi vesicle transport"/>
    <property type="evidence" value="ECO:0007669"/>
    <property type="project" value="InterPro"/>
</dbReference>
<reference evidence="12 13" key="1">
    <citation type="submission" date="2020-06" db="EMBL/GenBank/DDBJ databases">
        <title>Transcriptomic and genomic resources for Thalictrum thalictroides and T. hernandezii: Facilitating candidate gene discovery in an emerging model plant lineage.</title>
        <authorList>
            <person name="Arias T."/>
            <person name="Riano-Pachon D.M."/>
            <person name="Di Stilio V.S."/>
        </authorList>
    </citation>
    <scope>NUCLEOTIDE SEQUENCE [LARGE SCALE GENOMIC DNA]</scope>
    <source>
        <strain evidence="13">cv. WT478/WT964</strain>
        <tissue evidence="12">Leaves</tissue>
    </source>
</reference>
<dbReference type="Pfam" id="PF09177">
    <property type="entry name" value="STX6_10_61_N"/>
    <property type="match status" value="1"/>
</dbReference>
<name>A0A7J6XCS5_THATH</name>
<evidence type="ECO:0000256" key="3">
    <source>
        <dbReference type="ARBA" id="ARBA00022692"/>
    </source>
</evidence>
<keyword evidence="4" id="KW-0653">Protein transport</keyword>
<sequence>MASSAQDPFYIVKEEIQDSVDKLQSTFHQWENVSSNIGERVQLTKELLTGCDSIGWQVDELDKAIAVAARDPSWYGINEAELEKRRKWTSTVRSQVDTVRKAVEAGKGQSNAFSTNVNGMRQELMRVPNDNTYGASRSNHYEDQDNDGFISSESDRQLLLIKQQDEELDELSASVQRIGGVGLTIHEELTGQEKIIHELGLDMDTTTNRLDFVQLLQTYQKLLLSVYLKQRVERVMVLLLNNDTLGPITQATKNTKEPIEETYRVRKRLLTFFRSFPSDPLQGLNERPRARRMSLSPWRTRPKLVDEPERQKVSSRQEIRVEDKASVAEKKGIWNWKPIRAISHIGMQKLSCLFSVEVVAVQGLPASMNGLRLSVCVRKKETKDGAVQTMPARVLQGAADFEETLFIRCNLYCTNAGSGKQLKFEPRPFLIYVFAVDAEELDFGKDSVDLSLLVKESMAKNLEGTRIRQWDTSYYLYGKAKGGELVLKLGFQIMEDGGLGIYSQADGQKSRKGGDSSSSVARKQSKFSFSVTSPRLTSRNETSTPSKTWAPADLQGIDDLNLDEPAPAQSTVSTSSSVKKAEQPESKVEEIDFPDFEVVDKGVEIQDKTDDDDEGDSEHATDERSVSTEVVKEVVQDAAHLNRLSELDKIAEQIKALESMMGDENSVKTDETESERLDADEENVTMEFLQLLEGEEREEKKLDQQDTFSLKPEGTQEDADAESKVFVPDLGKGLGCVVQTKNGGYLAATNPFDVEVLRKDTPKLAMQLSKPLILPSLDSGSGFEVFQRMAAIGIEELCSEILSSMPIDELIGKTAEQIAFEGIASAVIQGRNKDGASSRAARTIAAVKTMAAATSAARKERISTGIWNMSEEPVAMDEILAFALQKIEAMAVEALKIQAEMAEEDAPFDVSPLVGTKSKVDGKDPNRPLAASIPLEDWLTAVIDGEQDVQPTVTLSVVVQLRDPIRRFEAVGGPIVVLIQATRAEATQGKIRDDEEKFKIASLHVGGLKVWTKGKRHVWDAEKQRLTAMQWLVAYGLGKAGKKAKHVHTKGPDTLWSISSRVMADMWLKSMRNPDVKLA</sequence>
<comment type="subcellular location">
    <subcellularLocation>
        <location evidence="8">Golgi apparatus</location>
        <location evidence="8">trans-Golgi network membrane</location>
        <topology evidence="8">Single-pass type IV membrane protein</topology>
    </subcellularLocation>
</comment>
<dbReference type="SUPFAM" id="SSF47661">
    <property type="entry name" value="t-snare proteins"/>
    <property type="match status" value="1"/>
</dbReference>
<dbReference type="Pfam" id="PF10358">
    <property type="entry name" value="NT-C2"/>
    <property type="match status" value="1"/>
</dbReference>
<dbReference type="InterPro" id="IPR015260">
    <property type="entry name" value="Syntaxin-6/10/61_N"/>
</dbReference>
<dbReference type="InterPro" id="IPR019448">
    <property type="entry name" value="NT-C2"/>
</dbReference>
<dbReference type="Gene3D" id="1.20.5.110">
    <property type="match status" value="1"/>
</dbReference>
<keyword evidence="5" id="KW-1133">Transmembrane helix</keyword>
<dbReference type="PROSITE" id="PS50192">
    <property type="entry name" value="T_SNARE"/>
    <property type="match status" value="1"/>
</dbReference>
<feature type="region of interest" description="Disordered" evidence="9">
    <location>
        <begin position="696"/>
        <end position="721"/>
    </location>
</feature>
<keyword evidence="7" id="KW-0472">Membrane</keyword>
<dbReference type="CDD" id="cd21445">
    <property type="entry name" value="SNARE_NTD_AtSYP61-like"/>
    <property type="match status" value="1"/>
</dbReference>
<evidence type="ECO:0000256" key="8">
    <source>
        <dbReference type="ARBA" id="ARBA00037801"/>
    </source>
</evidence>
<feature type="domain" description="T-SNARE coiled-coil homology" evidence="10">
    <location>
        <begin position="158"/>
        <end position="211"/>
    </location>
</feature>
<dbReference type="GO" id="GO:0016020">
    <property type="term" value="C:membrane"/>
    <property type="evidence" value="ECO:0007669"/>
    <property type="project" value="InterPro"/>
</dbReference>
<feature type="compositionally biased region" description="Basic and acidic residues" evidence="9">
    <location>
        <begin position="617"/>
        <end position="629"/>
    </location>
</feature>
<evidence type="ECO:0000256" key="1">
    <source>
        <dbReference type="ARBA" id="ARBA00009063"/>
    </source>
</evidence>
<evidence type="ECO:0000259" key="11">
    <source>
        <dbReference type="PROSITE" id="PS51840"/>
    </source>
</evidence>
<comment type="caution">
    <text evidence="12">The sequence shown here is derived from an EMBL/GenBank/DDBJ whole genome shotgun (WGS) entry which is preliminary data.</text>
</comment>
<feature type="compositionally biased region" description="Basic and acidic residues" evidence="9">
    <location>
        <begin position="579"/>
        <end position="590"/>
    </location>
</feature>
<keyword evidence="13" id="KW-1185">Reference proteome</keyword>
<evidence type="ECO:0000256" key="9">
    <source>
        <dbReference type="SAM" id="MobiDB-lite"/>
    </source>
</evidence>
<feature type="domain" description="C2 NT-type" evidence="11">
    <location>
        <begin position="342"/>
        <end position="495"/>
    </location>
</feature>
<evidence type="ECO:0000259" key="10">
    <source>
        <dbReference type="PROSITE" id="PS50192"/>
    </source>
</evidence>
<dbReference type="GO" id="GO:0005794">
    <property type="term" value="C:Golgi apparatus"/>
    <property type="evidence" value="ECO:0007669"/>
    <property type="project" value="UniProtKB-SubCell"/>
</dbReference>
<proteinExistence type="inferred from homology"/>
<dbReference type="PANTHER" id="PTHR33414">
    <property type="entry name" value="PROTEIN PLASTID MOVEMENT IMPAIRED 1-RELATED 1"/>
    <property type="match status" value="1"/>
</dbReference>
<dbReference type="Gene3D" id="1.20.58.90">
    <property type="match status" value="1"/>
</dbReference>
<dbReference type="SUPFAM" id="SSF58038">
    <property type="entry name" value="SNARE fusion complex"/>
    <property type="match status" value="1"/>
</dbReference>
<dbReference type="PANTHER" id="PTHR33414:SF2">
    <property type="entry name" value="PROTEIN PLASTID MOVEMENT IMPAIRED 1"/>
    <property type="match status" value="1"/>
</dbReference>
<dbReference type="CDD" id="cd15841">
    <property type="entry name" value="SNARE_Qc"/>
    <property type="match status" value="1"/>
</dbReference>
<organism evidence="12 13">
    <name type="scientific">Thalictrum thalictroides</name>
    <name type="common">Rue-anemone</name>
    <name type="synonym">Anemone thalictroides</name>
    <dbReference type="NCBI Taxonomy" id="46969"/>
    <lineage>
        <taxon>Eukaryota</taxon>
        <taxon>Viridiplantae</taxon>
        <taxon>Streptophyta</taxon>
        <taxon>Embryophyta</taxon>
        <taxon>Tracheophyta</taxon>
        <taxon>Spermatophyta</taxon>
        <taxon>Magnoliopsida</taxon>
        <taxon>Ranunculales</taxon>
        <taxon>Ranunculaceae</taxon>
        <taxon>Thalictroideae</taxon>
        <taxon>Thalictrum</taxon>
    </lineage>
</organism>
<dbReference type="AlphaFoldDB" id="A0A7J6XCS5"/>
<protein>
    <submittedName>
        <fullName evidence="12">Plastid movement impaired</fullName>
    </submittedName>
</protein>
<dbReference type="InterPro" id="IPR010989">
    <property type="entry name" value="SNARE"/>
</dbReference>
<evidence type="ECO:0000256" key="5">
    <source>
        <dbReference type="ARBA" id="ARBA00022989"/>
    </source>
</evidence>
<evidence type="ECO:0000313" key="12">
    <source>
        <dbReference type="EMBL" id="KAF5207591.1"/>
    </source>
</evidence>
<dbReference type="PROSITE" id="PS51840">
    <property type="entry name" value="C2_NT"/>
    <property type="match status" value="1"/>
</dbReference>
<feature type="compositionally biased region" description="Basic and acidic residues" evidence="9">
    <location>
        <begin position="598"/>
        <end position="608"/>
    </location>
</feature>
<dbReference type="InterPro" id="IPR000727">
    <property type="entry name" value="T_SNARE_dom"/>
</dbReference>
<dbReference type="FunFam" id="1.20.58.90:FF:000004">
    <property type="entry name" value="Syntaxin 10"/>
    <property type="match status" value="1"/>
</dbReference>
<accession>A0A7J6XCS5</accession>
<evidence type="ECO:0000256" key="6">
    <source>
        <dbReference type="ARBA" id="ARBA00023034"/>
    </source>
</evidence>
<keyword evidence="2" id="KW-0813">Transport</keyword>
<feature type="region of interest" description="Disordered" evidence="9">
    <location>
        <begin position="504"/>
        <end position="629"/>
    </location>
</feature>
<comment type="similarity">
    <text evidence="1">Belongs to the syntaxin family.</text>
</comment>
<keyword evidence="3" id="KW-0812">Transmembrane</keyword>
<evidence type="ECO:0000313" key="13">
    <source>
        <dbReference type="Proteomes" id="UP000554482"/>
    </source>
</evidence>
<evidence type="ECO:0000256" key="2">
    <source>
        <dbReference type="ARBA" id="ARBA00022448"/>
    </source>
</evidence>
<evidence type="ECO:0000256" key="7">
    <source>
        <dbReference type="ARBA" id="ARBA00023136"/>
    </source>
</evidence>
<dbReference type="Pfam" id="PF21745">
    <property type="entry name" value="PMI1_PMIR1-2_C"/>
    <property type="match status" value="1"/>
</dbReference>
<dbReference type="Proteomes" id="UP000554482">
    <property type="component" value="Unassembled WGS sequence"/>
</dbReference>
<dbReference type="InterPro" id="IPR048972">
    <property type="entry name" value="PMI1_PMIR1-2_C"/>
</dbReference>